<evidence type="ECO:0000313" key="3">
    <source>
        <dbReference type="EMBL" id="EMA47066.1"/>
    </source>
</evidence>
<dbReference type="InParanoid" id="M0MN45"/>
<dbReference type="RefSeq" id="WP_006076356.1">
    <property type="nucleotide sequence ID" value="NZ_AOMD01000010.1"/>
</dbReference>
<evidence type="ECO:0000313" key="4">
    <source>
        <dbReference type="Proteomes" id="UP000011669"/>
    </source>
</evidence>
<dbReference type="InterPro" id="IPR058288">
    <property type="entry name" value="DUF7982"/>
</dbReference>
<gene>
    <name evidence="3" type="ORF">C449_02657</name>
</gene>
<dbReference type="Proteomes" id="UP000011669">
    <property type="component" value="Unassembled WGS sequence"/>
</dbReference>
<proteinExistence type="predicted"/>
<feature type="domain" description="DUF7982" evidence="2">
    <location>
        <begin position="22"/>
        <end position="275"/>
    </location>
</feature>
<dbReference type="PATRIC" id="fig|1227455.4.peg.542"/>
<dbReference type="EMBL" id="AOMD01000010">
    <property type="protein sequence ID" value="EMA47066.1"/>
    <property type="molecule type" value="Genomic_DNA"/>
</dbReference>
<organism evidence="3 4">
    <name type="scientific">Halococcus saccharolyticus DSM 5350</name>
    <dbReference type="NCBI Taxonomy" id="1227455"/>
    <lineage>
        <taxon>Archaea</taxon>
        <taxon>Methanobacteriati</taxon>
        <taxon>Methanobacteriota</taxon>
        <taxon>Stenosarchaea group</taxon>
        <taxon>Halobacteria</taxon>
        <taxon>Halobacteriales</taxon>
        <taxon>Halococcaceae</taxon>
        <taxon>Halococcus</taxon>
    </lineage>
</organism>
<dbReference type="OrthoDB" id="214277at2157"/>
<keyword evidence="1" id="KW-0812">Transmembrane</keyword>
<keyword evidence="1" id="KW-1133">Transmembrane helix</keyword>
<dbReference type="Pfam" id="PF25939">
    <property type="entry name" value="DUF7982"/>
    <property type="match status" value="1"/>
</dbReference>
<comment type="caution">
    <text evidence="3">The sequence shown here is derived from an EMBL/GenBank/DDBJ whole genome shotgun (WGS) entry which is preliminary data.</text>
</comment>
<dbReference type="STRING" id="1227455.C449_02657"/>
<keyword evidence="4" id="KW-1185">Reference proteome</keyword>
<feature type="transmembrane region" description="Helical" evidence="1">
    <location>
        <begin position="70"/>
        <end position="89"/>
    </location>
</feature>
<evidence type="ECO:0000256" key="1">
    <source>
        <dbReference type="SAM" id="Phobius"/>
    </source>
</evidence>
<accession>M0MN45</accession>
<name>M0MN45_9EURY</name>
<protein>
    <recommendedName>
        <fullName evidence="2">DUF7982 domain-containing protein</fullName>
    </recommendedName>
</protein>
<keyword evidence="1" id="KW-0472">Membrane</keyword>
<dbReference type="AlphaFoldDB" id="M0MN45"/>
<feature type="transmembrane region" description="Helical" evidence="1">
    <location>
        <begin position="43"/>
        <end position="64"/>
    </location>
</feature>
<sequence>MTDHDAEPDEIDLNSSVRHGDDRRIERVVMSERGLDAEGRRRYRFGIIVLAGLGVVMGATGIVFADARTLLFALSGTGLFGAVLLYLLVPERFVTATLARRTYAPLAEVGPLFVEAVGLPDRQVYVPTGDDEVRLVIPAGDTVSVDIDEVASVGVHADDTFEGIVLPTTGNGLLAEFRDRTDTTLATDAEELVVELLDVLVEEFELVEQASSSVSMETGQATIAVEGSCYGPPTTFDHPVTAFLAAGLANGLKTEVALDPPPRAEDGHYVISCRW</sequence>
<reference evidence="3 4" key="1">
    <citation type="journal article" date="2014" name="PLoS Genet.">
        <title>Phylogenetically driven sequencing of extremely halophilic archaea reveals strategies for static and dynamic osmo-response.</title>
        <authorList>
            <person name="Becker E.A."/>
            <person name="Seitzer P.M."/>
            <person name="Tritt A."/>
            <person name="Larsen D."/>
            <person name="Krusor M."/>
            <person name="Yao A.I."/>
            <person name="Wu D."/>
            <person name="Madern D."/>
            <person name="Eisen J.A."/>
            <person name="Darling A.E."/>
            <person name="Facciotti M.T."/>
        </authorList>
    </citation>
    <scope>NUCLEOTIDE SEQUENCE [LARGE SCALE GENOMIC DNA]</scope>
    <source>
        <strain evidence="3 4">DSM 5350</strain>
    </source>
</reference>
<evidence type="ECO:0000259" key="2">
    <source>
        <dbReference type="Pfam" id="PF25939"/>
    </source>
</evidence>